<evidence type="ECO:0000256" key="4">
    <source>
        <dbReference type="ARBA" id="ARBA00022692"/>
    </source>
</evidence>
<evidence type="ECO:0000259" key="12">
    <source>
        <dbReference type="Pfam" id="PF03600"/>
    </source>
</evidence>
<keyword evidence="7" id="KW-0406">Ion transport</keyword>
<evidence type="ECO:0000313" key="14">
    <source>
        <dbReference type="Proteomes" id="UP000509549"/>
    </source>
</evidence>
<dbReference type="GO" id="GO:0006814">
    <property type="term" value="P:sodium ion transport"/>
    <property type="evidence" value="ECO:0007669"/>
    <property type="project" value="UniProtKB-KW"/>
</dbReference>
<evidence type="ECO:0000256" key="8">
    <source>
        <dbReference type="ARBA" id="ARBA00023136"/>
    </source>
</evidence>
<dbReference type="EMBL" id="LR794158">
    <property type="protein sequence ID" value="CAB3976471.1"/>
    <property type="molecule type" value="Genomic_DNA"/>
</dbReference>
<proteinExistence type="inferred from homology"/>
<keyword evidence="14" id="KW-1185">Reference proteome</keyword>
<dbReference type="AlphaFoldDB" id="A0A6J5JY07"/>
<dbReference type="InterPro" id="IPR004680">
    <property type="entry name" value="Cit_transptr-like_dom"/>
</dbReference>
<feature type="transmembrane region" description="Helical" evidence="11">
    <location>
        <begin position="437"/>
        <end position="455"/>
    </location>
</feature>
<evidence type="ECO:0000256" key="1">
    <source>
        <dbReference type="ARBA" id="ARBA00004141"/>
    </source>
</evidence>
<evidence type="ECO:0000256" key="2">
    <source>
        <dbReference type="ARBA" id="ARBA00022448"/>
    </source>
</evidence>
<keyword evidence="6" id="KW-0915">Sodium</keyword>
<evidence type="ECO:0000256" key="3">
    <source>
        <dbReference type="ARBA" id="ARBA00022449"/>
    </source>
</evidence>
<evidence type="ECO:0000256" key="6">
    <source>
        <dbReference type="ARBA" id="ARBA00023053"/>
    </source>
</evidence>
<keyword evidence="8 11" id="KW-0472">Membrane</keyword>
<comment type="similarity">
    <text evidence="10">Belongs to the NhaD Na(+)/H(+) (TC 2.A.62) antiporter family.</text>
</comment>
<evidence type="ECO:0000256" key="9">
    <source>
        <dbReference type="ARBA" id="ARBA00023201"/>
    </source>
</evidence>
<evidence type="ECO:0000256" key="10">
    <source>
        <dbReference type="ARBA" id="ARBA00025753"/>
    </source>
</evidence>
<feature type="transmembrane region" description="Helical" evidence="11">
    <location>
        <begin position="398"/>
        <end position="425"/>
    </location>
</feature>
<reference evidence="13 14" key="1">
    <citation type="submission" date="2020-04" db="EMBL/GenBank/DDBJ databases">
        <authorList>
            <person name="Graf S J."/>
        </authorList>
    </citation>
    <scope>NUCLEOTIDE SEQUENCE [LARGE SCALE GENOMIC DNA]</scope>
    <source>
        <strain evidence="13">1</strain>
    </source>
</reference>
<dbReference type="InterPro" id="IPR045016">
    <property type="entry name" value="NhaD-like"/>
</dbReference>
<keyword evidence="4 11" id="KW-0812">Transmembrane</keyword>
<evidence type="ECO:0000256" key="7">
    <source>
        <dbReference type="ARBA" id="ARBA00023065"/>
    </source>
</evidence>
<dbReference type="NCBIfam" id="NF038006">
    <property type="entry name" value="NhaD_1"/>
    <property type="match status" value="2"/>
</dbReference>
<keyword evidence="3" id="KW-0050">Antiport</keyword>
<feature type="transmembrane region" description="Helical" evidence="11">
    <location>
        <begin position="60"/>
        <end position="78"/>
    </location>
</feature>
<feature type="transmembrane region" description="Helical" evidence="11">
    <location>
        <begin position="35"/>
        <end position="51"/>
    </location>
</feature>
<sequence length="461" mass="52603">MKKIIISFIIIIIFNNCYANVNYNNTNIEKNTILAISIPLIFIICYILIILEEKIKIKKSTISIFFATIMWIIITYLTKQSENSSLINFKIYEILHKYCELLIFLLITITYINVIKKTDIIDIIRNKIAKNNISYKKIYWTTGFLAFFISPIADNLTTALFASSILISMESKDTKFLNLATINIVIASNAGGVFSPFGDITTLMIWQNNLVNTKSFIYTFLPSFINFIIPAIIMNTHIEKKILIIENKKVQIKNKNYIIIPLLFIITIIMTTTIQIYLKIPAIIGMLLGFSLLEIFEKINNFKNKKKLNIHEEIKLIDWDTLLFFIGIMLCIGALSIIGVLEKISIYIYKDMLENTNIEIKHIIANTLMGILSAIIDNIPITYALIEMNPNMPENQWLILTLAVGTGGSILSIGSAAGIALMGTMNGKYTFMSHLKWSWSILLGYIISILAQILINKYFFM</sequence>
<feature type="transmembrane region" description="Helical" evidence="11">
    <location>
        <begin position="321"/>
        <end position="341"/>
    </location>
</feature>
<comment type="subcellular location">
    <subcellularLocation>
        <location evidence="1">Membrane</location>
        <topology evidence="1">Multi-pass membrane protein</topology>
    </subcellularLocation>
</comment>
<organism evidence="13 14">
    <name type="scientific">Candidatus Azoamicus ciliaticola</name>
    <dbReference type="NCBI Taxonomy" id="2652803"/>
    <lineage>
        <taxon>Bacteria</taxon>
        <taxon>Pseudomonadati</taxon>
        <taxon>Pseudomonadota</taxon>
        <taxon>Gammaproteobacteria</taxon>
        <taxon>Candidatus Azoamicaceae</taxon>
        <taxon>Candidatus Azoamicus</taxon>
    </lineage>
</organism>
<dbReference type="PANTHER" id="PTHR43269">
    <property type="entry name" value="SODIUM/PROTON ANTIPORTER 1-RELATED"/>
    <property type="match status" value="1"/>
</dbReference>
<dbReference type="KEGG" id="acil:ESZ_00281"/>
<evidence type="ECO:0000313" key="13">
    <source>
        <dbReference type="EMBL" id="CAB3976471.1"/>
    </source>
</evidence>
<dbReference type="GO" id="GO:0016020">
    <property type="term" value="C:membrane"/>
    <property type="evidence" value="ECO:0007669"/>
    <property type="project" value="UniProtKB-SubCell"/>
</dbReference>
<feature type="domain" description="Citrate transporter-like" evidence="12">
    <location>
        <begin position="46"/>
        <end position="405"/>
    </location>
</feature>
<accession>A0A6J5JY07</accession>
<feature type="transmembrane region" description="Helical" evidence="11">
    <location>
        <begin position="257"/>
        <end position="277"/>
    </location>
</feature>
<keyword evidence="2" id="KW-0813">Transport</keyword>
<dbReference type="PANTHER" id="PTHR43269:SF2">
    <property type="entry name" value="SODIUM_PROTON ANTIPORTER 1-RELATED"/>
    <property type="match status" value="1"/>
</dbReference>
<evidence type="ECO:0000256" key="11">
    <source>
        <dbReference type="SAM" id="Phobius"/>
    </source>
</evidence>
<keyword evidence="5 11" id="KW-1133">Transmembrane helix</keyword>
<protein>
    <submittedName>
        <fullName evidence="13">Na(+)/H(+) antiporter NhaD</fullName>
    </submittedName>
</protein>
<gene>
    <name evidence="13" type="primary">nhaD</name>
    <name evidence="13" type="ORF">ESZ_00281</name>
</gene>
<evidence type="ECO:0000256" key="5">
    <source>
        <dbReference type="ARBA" id="ARBA00022989"/>
    </source>
</evidence>
<dbReference type="Pfam" id="PF03600">
    <property type="entry name" value="CitMHS"/>
    <property type="match status" value="1"/>
</dbReference>
<feature type="transmembrane region" description="Helical" evidence="11">
    <location>
        <begin position="363"/>
        <end position="386"/>
    </location>
</feature>
<feature type="transmembrane region" description="Helical" evidence="11">
    <location>
        <begin position="98"/>
        <end position="115"/>
    </location>
</feature>
<keyword evidence="9" id="KW-0739">Sodium transport</keyword>
<feature type="transmembrane region" description="Helical" evidence="11">
    <location>
        <begin position="176"/>
        <end position="195"/>
    </location>
</feature>
<feature type="transmembrane region" description="Helical" evidence="11">
    <location>
        <begin position="215"/>
        <end position="236"/>
    </location>
</feature>
<name>A0A6J5JY07_9GAMM</name>
<dbReference type="GO" id="GO:0015297">
    <property type="term" value="F:antiporter activity"/>
    <property type="evidence" value="ECO:0007669"/>
    <property type="project" value="UniProtKB-KW"/>
</dbReference>
<dbReference type="Proteomes" id="UP000509549">
    <property type="component" value="Chromosome"/>
</dbReference>
<dbReference type="RefSeq" id="WP_176604998.1">
    <property type="nucleotide sequence ID" value="NZ_LR794158.1"/>
</dbReference>